<dbReference type="Pfam" id="PF07944">
    <property type="entry name" value="Beta-AFase-like_GH127_cat"/>
    <property type="match status" value="1"/>
</dbReference>
<organism evidence="4 5">
    <name type="scientific">Clostridium oryzae</name>
    <dbReference type="NCBI Taxonomy" id="1450648"/>
    <lineage>
        <taxon>Bacteria</taxon>
        <taxon>Bacillati</taxon>
        <taxon>Bacillota</taxon>
        <taxon>Clostridia</taxon>
        <taxon>Eubacteriales</taxon>
        <taxon>Clostridiaceae</taxon>
        <taxon>Clostridium</taxon>
    </lineage>
</organism>
<dbReference type="PANTHER" id="PTHR43465:SF2">
    <property type="entry name" value="DUF1680 DOMAIN PROTEIN (AFU_ORTHOLOGUE AFUA_1G08910)"/>
    <property type="match status" value="1"/>
</dbReference>
<evidence type="ECO:0000313" key="5">
    <source>
        <dbReference type="Proteomes" id="UP000190080"/>
    </source>
</evidence>
<dbReference type="EC" id="3.2.1.185" evidence="4"/>
<dbReference type="InterPro" id="IPR049049">
    <property type="entry name" value="Beta-AFase-like_GH127_C"/>
</dbReference>
<name>A0A1V4INE5_9CLOT</name>
<dbReference type="STRING" id="1450648.CLORY_22430"/>
<dbReference type="EMBL" id="MZGV01000021">
    <property type="protein sequence ID" value="OPJ61561.1"/>
    <property type="molecule type" value="Genomic_DNA"/>
</dbReference>
<feature type="domain" description="Non-reducing end beta-L-arabinofuranosidase-like GH127 C-terminal" evidence="3">
    <location>
        <begin position="529"/>
        <end position="636"/>
    </location>
</feature>
<evidence type="ECO:0000259" key="3">
    <source>
        <dbReference type="Pfam" id="PF20737"/>
    </source>
</evidence>
<reference evidence="4 5" key="1">
    <citation type="submission" date="2017-03" db="EMBL/GenBank/DDBJ databases">
        <title>Genome sequence of Clostridium oryzae DSM 28571.</title>
        <authorList>
            <person name="Poehlein A."/>
            <person name="Daniel R."/>
        </authorList>
    </citation>
    <scope>NUCLEOTIDE SEQUENCE [LARGE SCALE GENOMIC DNA]</scope>
    <source>
        <strain evidence="4 5">DSM 28571</strain>
    </source>
</reference>
<dbReference type="Gene3D" id="1.50.10.20">
    <property type="match status" value="1"/>
</dbReference>
<dbReference type="OrthoDB" id="9757939at2"/>
<dbReference type="GO" id="GO:0005975">
    <property type="term" value="P:carbohydrate metabolic process"/>
    <property type="evidence" value="ECO:0007669"/>
    <property type="project" value="InterPro"/>
</dbReference>
<dbReference type="RefSeq" id="WP_079424358.1">
    <property type="nucleotide sequence ID" value="NZ_MZGV01000021.1"/>
</dbReference>
<dbReference type="PANTHER" id="PTHR43465">
    <property type="entry name" value="DUF1680 DOMAIN PROTEIN (AFU_ORTHOLOGUE AFUA_1G08910)"/>
    <property type="match status" value="1"/>
</dbReference>
<dbReference type="Proteomes" id="UP000190080">
    <property type="component" value="Unassembled WGS sequence"/>
</dbReference>
<dbReference type="GO" id="GO:0102478">
    <property type="term" value="F:beta-L-arabinofuranosidase activity"/>
    <property type="evidence" value="ECO:0007669"/>
    <property type="project" value="UniProtKB-EC"/>
</dbReference>
<feature type="domain" description="Non-reducing end beta-L-arabinofuranosidase-like GH127 catalytic" evidence="1">
    <location>
        <begin position="13"/>
        <end position="419"/>
    </location>
</feature>
<evidence type="ECO:0000259" key="1">
    <source>
        <dbReference type="Pfam" id="PF07944"/>
    </source>
</evidence>
<dbReference type="SUPFAM" id="SSF48208">
    <property type="entry name" value="Six-hairpin glycosidases"/>
    <property type="match status" value="1"/>
</dbReference>
<protein>
    <submittedName>
        <fullName evidence="4">Non-reducing end beta-L-arabinofuranosidase</fullName>
        <ecNumber evidence="4">3.2.1.185</ecNumber>
    </submittedName>
</protein>
<comment type="caution">
    <text evidence="4">The sequence shown here is derived from an EMBL/GenBank/DDBJ whole genome shotgun (WGS) entry which is preliminary data.</text>
</comment>
<gene>
    <name evidence="4" type="primary">hypBA1_2</name>
    <name evidence="4" type="ORF">CLORY_22430</name>
</gene>
<keyword evidence="4" id="KW-0378">Hydrolase</keyword>
<keyword evidence="4" id="KW-0326">Glycosidase</keyword>
<feature type="domain" description="Non-reducing end beta-L-arabinofuranosidase-like GH127 middle" evidence="2">
    <location>
        <begin position="429"/>
        <end position="526"/>
    </location>
</feature>
<keyword evidence="5" id="KW-1185">Reference proteome</keyword>
<accession>A0A1V4INE5</accession>
<evidence type="ECO:0000259" key="2">
    <source>
        <dbReference type="Pfam" id="PF20736"/>
    </source>
</evidence>
<dbReference type="InterPro" id="IPR008928">
    <property type="entry name" value="6-hairpin_glycosidase_sf"/>
</dbReference>
<evidence type="ECO:0000313" key="4">
    <source>
        <dbReference type="EMBL" id="OPJ61561.1"/>
    </source>
</evidence>
<dbReference type="Pfam" id="PF20736">
    <property type="entry name" value="Glyco_hydro127M"/>
    <property type="match status" value="1"/>
</dbReference>
<dbReference type="Pfam" id="PF20737">
    <property type="entry name" value="Glyco_hydro127C"/>
    <property type="match status" value="1"/>
</dbReference>
<dbReference type="InterPro" id="IPR049174">
    <property type="entry name" value="Beta-AFase-like"/>
</dbReference>
<sequence length="639" mass="73013">MEKITPIKVRDYRISDGFWSNYQKLVTEVVIPYQQDILYDRVEGAEKSHAIENFRIAAGAAEGEFYGQVFQDSDVAKWIEAAAYSIMLHADKKLESDIDEVIDVIERAQQPDGYIDTYFIIKEPEHRWQNLQEGHELYCTGHMLEAAIAYYEATGKDKLLNVMKRMIDHIIDRFGKDKIRGIPGHPEIELALMRLYSLTKDKKYMELAEYFIDERGTEPNFFVEERKKRDWTIWNSDPFEATYTQNYAPVREQKDAVGHAVRAVYLYAGMADIAAFGDESLKKACEELWQSITQRRMYVTGAIGSAAVGEAFTADYDLPNDTAYAETCAAIGLIFFAHRMLQLTPNSKYGDTMERALYNCVLAGMQLDGKRFFYVNPLEVNPEYDGKITGYKHVLPERPKWFGCACCPPNVARLITSLGQYCWTESEDTIYSHLFIGGTADFETTKGCKVKVETGFPYDGKVAYRVIPKSGKTKVRLAIRIPDWSKNTCIFFNGEKIDINSTIEDGYAYIEKCFDKNDLLELCLDMTPHKVYANTAVREDIGCAAIQRGPLVYCFEGIDNDQDLNRLRIARNANITEKFEKNLLNGIAILKVSGYKMTSLNGLYSNQRPSAQSYELTAMPYYTWGNRGLNQMKVWLAEE</sequence>
<dbReference type="InterPro" id="IPR049046">
    <property type="entry name" value="Beta-AFase-like_GH127_middle"/>
</dbReference>
<dbReference type="InterPro" id="IPR012878">
    <property type="entry name" value="Beta-AFase-like_GH127_cat"/>
</dbReference>
<proteinExistence type="predicted"/>
<dbReference type="AlphaFoldDB" id="A0A1V4INE5"/>